<proteinExistence type="inferred from homology"/>
<evidence type="ECO:0000256" key="2">
    <source>
        <dbReference type="ARBA" id="ARBA00005248"/>
    </source>
</evidence>
<evidence type="ECO:0000256" key="12">
    <source>
        <dbReference type="SAM" id="Phobius"/>
    </source>
</evidence>
<dbReference type="EMBL" id="KQ087186">
    <property type="protein sequence ID" value="KLT44528.1"/>
    <property type="molecule type" value="Genomic_DNA"/>
</dbReference>
<feature type="compositionally biased region" description="Basic and acidic residues" evidence="11">
    <location>
        <begin position="796"/>
        <end position="808"/>
    </location>
</feature>
<dbReference type="GO" id="GO:0120029">
    <property type="term" value="P:proton export across plasma membrane"/>
    <property type="evidence" value="ECO:0007669"/>
    <property type="project" value="InterPro"/>
</dbReference>
<keyword evidence="3" id="KW-0813">Transport</keyword>
<dbReference type="InterPro" id="IPR004712">
    <property type="entry name" value="Na+/H+_antiporter_fungi"/>
</dbReference>
<evidence type="ECO:0000256" key="3">
    <source>
        <dbReference type="ARBA" id="ARBA00022448"/>
    </source>
</evidence>
<dbReference type="RefSeq" id="XP_018281019.1">
    <property type="nucleotide sequence ID" value="XM_018422360.1"/>
</dbReference>
<evidence type="ECO:0000256" key="8">
    <source>
        <dbReference type="ARBA" id="ARBA00023065"/>
    </source>
</evidence>
<feature type="region of interest" description="Disordered" evidence="11">
    <location>
        <begin position="770"/>
        <end position="834"/>
    </location>
</feature>
<sequence length="834" mass="91141">MAGGNGAGGFKPFDVDPAHLAYTILGAFTVLFGLFSLFIKERLYLGEAPIATIVGIALGRYAGKIFDPISWGGKESVIDEITLEVTRVVIALGVFSVGVELPKAYVKKHWRTLFFLLGPCMVWGWLVSGLFIWGLVPKLTYKSALVISACLSPTDPILAQAVVGGTFAEKHVPAHIRHMLSAESGANDGAAFPFLYIALYLTLDASPGHAVAEWFYMTWLYEVALGTLIGALLGFSARKIMQFSERKKLIDRQSYVAQYVSLSMLSIGICTLLGSDDLLAAFACGCAFAWDGHFNKATEDAVFSNVVDLLFNCAAFIYIGAIIPFEDFNHFGLTPWRLVVITLLILLFRRLPVILALYKWIPDIKTFREALFSGWFGPMGVGAIFISTLARHHIPHPEPDGDTSQIDLLQETIVPIVSFLVLASVVTHGLSIPFFVSGRRVQSMTYTWSRNPSIAGGEEPAWTTHTTRVQQGGDVVVNRDDEEGDIGLQARHRIAHEKLSRDSSGESSATQANSPEKDLESPPEVPAGVPPHAAYREGHDLVTEHAPPGEREVQVNVEHGVFRTAEEKKAFDAKGEIPAHAFERVSGTGAPLERITTSDSHSTNAMSDAGDSDGDGFRRRPYHWHASTPPAVITQTASTRSDRDPADAPTNPIHSYISADRVKKKQPEAGWRRFLRTRTGDSSNSAHSWAEEGRAGEPAFLPARSRTKEAEGRRPSLTERLAPWTRAQTLEPQGGIPLTRTISRAVSFAPNAAPSSETAPSMANYGSAAPGFKKTPSLGMFRSSSLRPDDEDEGQETDHGAAYKREPSLEMYRTRSARHDDDDGPSVTFEEPKK</sequence>
<feature type="domain" description="Cation/H+ exchanger transmembrane" evidence="13">
    <location>
        <begin position="33"/>
        <end position="436"/>
    </location>
</feature>
<dbReference type="OrthoDB" id="2190219at2759"/>
<feature type="compositionally biased region" description="Polar residues" evidence="11">
    <location>
        <begin position="505"/>
        <end position="514"/>
    </location>
</feature>
<keyword evidence="8" id="KW-0406">Ion transport</keyword>
<evidence type="ECO:0000256" key="5">
    <source>
        <dbReference type="ARBA" id="ARBA00022692"/>
    </source>
</evidence>
<feature type="transmembrane region" description="Helical" evidence="12">
    <location>
        <begin position="113"/>
        <end position="136"/>
    </location>
</feature>
<dbReference type="GO" id="GO:0030007">
    <property type="term" value="P:intracellular potassium ion homeostasis"/>
    <property type="evidence" value="ECO:0007669"/>
    <property type="project" value="TreeGrafter"/>
</dbReference>
<accession>A0A0J0XTW9</accession>
<dbReference type="GO" id="GO:0005886">
    <property type="term" value="C:plasma membrane"/>
    <property type="evidence" value="ECO:0007669"/>
    <property type="project" value="InterPro"/>
</dbReference>
<evidence type="ECO:0000313" key="15">
    <source>
        <dbReference type="Proteomes" id="UP000053611"/>
    </source>
</evidence>
<dbReference type="PANTHER" id="PTHR31382">
    <property type="entry name" value="NA(+)/H(+) ANTIPORTER"/>
    <property type="match status" value="1"/>
</dbReference>
<keyword evidence="6 12" id="KW-1133">Transmembrane helix</keyword>
<evidence type="ECO:0000259" key="13">
    <source>
        <dbReference type="Pfam" id="PF00999"/>
    </source>
</evidence>
<reference evidence="14 15" key="1">
    <citation type="submission" date="2015-03" db="EMBL/GenBank/DDBJ databases">
        <title>Genomics and transcriptomics of the oil-accumulating basidiomycete yeast T. oleaginosus allow insights into substrate utilization and the diverse evolutionary trajectories of mating systems in fungi.</title>
        <authorList>
            <consortium name="DOE Joint Genome Institute"/>
            <person name="Kourist R."/>
            <person name="Kracht O."/>
            <person name="Bracharz F."/>
            <person name="Lipzen A."/>
            <person name="Nolan M."/>
            <person name="Ohm R."/>
            <person name="Grigoriev I."/>
            <person name="Sun S."/>
            <person name="Heitman J."/>
            <person name="Bruck T."/>
            <person name="Nowrousian M."/>
        </authorList>
    </citation>
    <scope>NUCLEOTIDE SEQUENCE [LARGE SCALE GENOMIC DNA]</scope>
    <source>
        <strain evidence="14 15">IBC0246</strain>
    </source>
</reference>
<dbReference type="GO" id="GO:0036376">
    <property type="term" value="P:sodium ion export across plasma membrane"/>
    <property type="evidence" value="ECO:0007669"/>
    <property type="project" value="InterPro"/>
</dbReference>
<keyword evidence="4" id="KW-0050">Antiport</keyword>
<comment type="similarity">
    <text evidence="2">Belongs to the fungal Na(+)/H(+) exchanger family.</text>
</comment>
<comment type="subcellular location">
    <subcellularLocation>
        <location evidence="1">Membrane</location>
        <topology evidence="1">Multi-pass membrane protein</topology>
    </subcellularLocation>
</comment>
<gene>
    <name evidence="14" type="ORF">CC85DRAFT_283466</name>
</gene>
<dbReference type="GO" id="GO:0042391">
    <property type="term" value="P:regulation of membrane potential"/>
    <property type="evidence" value="ECO:0007669"/>
    <property type="project" value="InterPro"/>
</dbReference>
<keyword evidence="5 12" id="KW-0812">Transmembrane</keyword>
<name>A0A0J0XTW9_9TREE</name>
<dbReference type="STRING" id="879819.A0A0J0XTW9"/>
<feature type="region of interest" description="Disordered" evidence="11">
    <location>
        <begin position="496"/>
        <end position="533"/>
    </location>
</feature>
<dbReference type="FunFam" id="1.20.1530.20:FF:000015">
    <property type="entry name" value="Na(+)/H(+) antiporter 2"/>
    <property type="match status" value="1"/>
</dbReference>
<feature type="compositionally biased region" description="Polar residues" evidence="11">
    <location>
        <begin position="595"/>
        <end position="606"/>
    </location>
</feature>
<evidence type="ECO:0000256" key="6">
    <source>
        <dbReference type="ARBA" id="ARBA00022989"/>
    </source>
</evidence>
<feature type="transmembrane region" description="Helical" evidence="12">
    <location>
        <begin position="306"/>
        <end position="325"/>
    </location>
</feature>
<feature type="transmembrane region" description="Helical" evidence="12">
    <location>
        <begin position="214"/>
        <end position="235"/>
    </location>
</feature>
<evidence type="ECO:0000256" key="10">
    <source>
        <dbReference type="ARBA" id="ARBA00023201"/>
    </source>
</evidence>
<feature type="transmembrane region" description="Helical" evidence="12">
    <location>
        <begin position="337"/>
        <end position="358"/>
    </location>
</feature>
<protein>
    <recommendedName>
        <fullName evidence="13">Cation/H+ exchanger transmembrane domain-containing protein</fullName>
    </recommendedName>
</protein>
<dbReference type="GO" id="GO:0015385">
    <property type="term" value="F:sodium:proton antiporter activity"/>
    <property type="evidence" value="ECO:0007669"/>
    <property type="project" value="InterPro"/>
</dbReference>
<feature type="transmembrane region" description="Helical" evidence="12">
    <location>
        <begin position="20"/>
        <end position="39"/>
    </location>
</feature>
<dbReference type="Proteomes" id="UP000053611">
    <property type="component" value="Unassembled WGS sequence"/>
</dbReference>
<dbReference type="Pfam" id="PF00999">
    <property type="entry name" value="Na_H_Exchanger"/>
    <property type="match status" value="1"/>
</dbReference>
<feature type="transmembrane region" description="Helical" evidence="12">
    <location>
        <begin position="370"/>
        <end position="392"/>
    </location>
</feature>
<feature type="compositionally biased region" description="Basic and acidic residues" evidence="11">
    <location>
        <begin position="706"/>
        <end position="717"/>
    </location>
</feature>
<dbReference type="PANTHER" id="PTHR31382:SF4">
    <property type="entry name" value="NA(+)_H(+) ANTIPORTER"/>
    <property type="match status" value="1"/>
</dbReference>
<evidence type="ECO:0000256" key="11">
    <source>
        <dbReference type="SAM" id="MobiDB-lite"/>
    </source>
</evidence>
<evidence type="ECO:0000313" key="14">
    <source>
        <dbReference type="EMBL" id="KLT44528.1"/>
    </source>
</evidence>
<evidence type="ECO:0000256" key="1">
    <source>
        <dbReference type="ARBA" id="ARBA00004141"/>
    </source>
</evidence>
<dbReference type="InterPro" id="IPR006153">
    <property type="entry name" value="Cation/H_exchanger_TM"/>
</dbReference>
<evidence type="ECO:0000256" key="7">
    <source>
        <dbReference type="ARBA" id="ARBA00023053"/>
    </source>
</evidence>
<keyword evidence="7" id="KW-0915">Sodium</keyword>
<dbReference type="GeneID" id="28982963"/>
<organism evidence="14 15">
    <name type="scientific">Cutaneotrichosporon oleaginosum</name>
    <dbReference type="NCBI Taxonomy" id="879819"/>
    <lineage>
        <taxon>Eukaryota</taxon>
        <taxon>Fungi</taxon>
        <taxon>Dikarya</taxon>
        <taxon>Basidiomycota</taxon>
        <taxon>Agaricomycotina</taxon>
        <taxon>Tremellomycetes</taxon>
        <taxon>Trichosporonales</taxon>
        <taxon>Trichosporonaceae</taxon>
        <taxon>Cutaneotrichosporon</taxon>
    </lineage>
</organism>
<evidence type="ECO:0000256" key="4">
    <source>
        <dbReference type="ARBA" id="ARBA00022449"/>
    </source>
</evidence>
<keyword evidence="10" id="KW-0739">Sodium transport</keyword>
<keyword evidence="9 12" id="KW-0472">Membrane</keyword>
<feature type="region of interest" description="Disordered" evidence="11">
    <location>
        <begin position="592"/>
        <end position="737"/>
    </location>
</feature>
<evidence type="ECO:0000256" key="9">
    <source>
        <dbReference type="ARBA" id="ARBA00023136"/>
    </source>
</evidence>
<dbReference type="AlphaFoldDB" id="A0A0J0XTW9"/>
<feature type="transmembrane region" description="Helical" evidence="12">
    <location>
        <begin position="412"/>
        <end position="436"/>
    </location>
</feature>
<keyword evidence="15" id="KW-1185">Reference proteome</keyword>